<dbReference type="AlphaFoldDB" id="A0A9Q7EX69"/>
<protein>
    <recommendedName>
        <fullName evidence="1">Aminotransferase</fullName>
        <ecNumber evidence="1">2.6.1.-</ecNumber>
    </recommendedName>
</protein>
<dbReference type="EMBL" id="CP072943">
    <property type="protein sequence ID" value="QTX32215.1"/>
    <property type="molecule type" value="Genomic_DNA"/>
</dbReference>
<organism evidence="3 4">
    <name type="scientific">Aminithiophilus ramosus</name>
    <dbReference type="NCBI Taxonomy" id="3029084"/>
    <lineage>
        <taxon>Bacteria</taxon>
        <taxon>Thermotogati</taxon>
        <taxon>Synergistota</taxon>
        <taxon>Synergistia</taxon>
        <taxon>Synergistales</taxon>
        <taxon>Aminithiophilaceae</taxon>
        <taxon>Aminithiophilus</taxon>
    </lineage>
</organism>
<dbReference type="InterPro" id="IPR004839">
    <property type="entry name" value="Aminotransferase_I/II_large"/>
</dbReference>
<keyword evidence="4" id="KW-1185">Reference proteome</keyword>
<reference evidence="4" key="1">
    <citation type="submission" date="2021-04" db="EMBL/GenBank/DDBJ databases">
        <title>A novel Synergistetes isolate from a pyrite-forming mixed culture.</title>
        <authorList>
            <person name="Bunk B."/>
            <person name="Sproer C."/>
            <person name="Spring S."/>
            <person name="Pester M."/>
        </authorList>
    </citation>
    <scope>NUCLEOTIDE SEQUENCE [LARGE SCALE GENOMIC DNA]</scope>
    <source>
        <strain evidence="4">J.5.4.2-T.3.5.2</strain>
    </source>
</reference>
<proteinExistence type="inferred from homology"/>
<name>A0A9Q7EX69_9BACT</name>
<dbReference type="InterPro" id="IPR015421">
    <property type="entry name" value="PyrdxlP-dep_Trfase_major"/>
</dbReference>
<dbReference type="GO" id="GO:0008483">
    <property type="term" value="F:transaminase activity"/>
    <property type="evidence" value="ECO:0007669"/>
    <property type="project" value="UniProtKB-KW"/>
</dbReference>
<dbReference type="CDD" id="cd00609">
    <property type="entry name" value="AAT_like"/>
    <property type="match status" value="1"/>
</dbReference>
<dbReference type="NCBIfam" id="NF005593">
    <property type="entry name" value="PRK07324.1"/>
    <property type="match status" value="1"/>
</dbReference>
<dbReference type="Gene3D" id="3.90.1150.10">
    <property type="entry name" value="Aspartate Aminotransferase, domain 1"/>
    <property type="match status" value="1"/>
</dbReference>
<dbReference type="Pfam" id="PF00155">
    <property type="entry name" value="Aminotran_1_2"/>
    <property type="match status" value="1"/>
</dbReference>
<dbReference type="Proteomes" id="UP000671879">
    <property type="component" value="Chromosome"/>
</dbReference>
<sequence>MKIRPFGVEEWMNTYENDAVANIAETCVDSLTVEALLDLSGRKEPLLEQIRSLRLSYGDIPGSDRLRDLVAGLYARQSRDNVLIMNGGAAANFLSLYTLVEAGDEVVSVWPTYQQLTSIPESFGATVKLLPLEPEGAFLPDVERLKALVSEKTRLICINNPNNPTGALMEGPLLEAVVDVARSVGAWIHCDEVYRGLVHEPGLDIPSVADLYEKGISTGSLSKTYSLAGLRLGWIVGPADFIARCFSRRDYTTISCGRIDDLLGSVALEAREALLERNLSIVRRSAAVLREWVDGEARLDWVPPKAGTTAFIRYDYDLPSETFCRRLFEGDGTFIVPGSAFDRDRWFRIGYAFDPVMLRQGLDRISAFLRRLEASGL</sequence>
<feature type="domain" description="Aminotransferase class I/classII large" evidence="2">
    <location>
        <begin position="50"/>
        <end position="365"/>
    </location>
</feature>
<keyword evidence="1" id="KW-0808">Transferase</keyword>
<gene>
    <name evidence="3" type="ORF">KAR29_13055</name>
</gene>
<dbReference type="PROSITE" id="PS00105">
    <property type="entry name" value="AA_TRANSFER_CLASS_1"/>
    <property type="match status" value="1"/>
</dbReference>
<dbReference type="PANTHER" id="PTHR43510:SF1">
    <property type="entry name" value="AMINOTRANSFERASE FUNCTION, HYPOTHETICAL (EUROFUNG)"/>
    <property type="match status" value="1"/>
</dbReference>
<evidence type="ECO:0000256" key="1">
    <source>
        <dbReference type="RuleBase" id="RU000481"/>
    </source>
</evidence>
<evidence type="ECO:0000259" key="2">
    <source>
        <dbReference type="Pfam" id="PF00155"/>
    </source>
</evidence>
<dbReference type="RefSeq" id="WP_274373433.1">
    <property type="nucleotide sequence ID" value="NZ_CP072943.1"/>
</dbReference>
<dbReference type="KEGG" id="aram:KAR29_13055"/>
<dbReference type="GO" id="GO:0030170">
    <property type="term" value="F:pyridoxal phosphate binding"/>
    <property type="evidence" value="ECO:0007669"/>
    <property type="project" value="InterPro"/>
</dbReference>
<evidence type="ECO:0000313" key="4">
    <source>
        <dbReference type="Proteomes" id="UP000671879"/>
    </source>
</evidence>
<accession>A0A9Q7EX69</accession>
<dbReference type="Gene3D" id="3.40.640.10">
    <property type="entry name" value="Type I PLP-dependent aspartate aminotransferase-like (Major domain)"/>
    <property type="match status" value="1"/>
</dbReference>
<dbReference type="InterPro" id="IPR015424">
    <property type="entry name" value="PyrdxlP-dep_Trfase"/>
</dbReference>
<dbReference type="InterPro" id="IPR004838">
    <property type="entry name" value="NHTrfase_class1_PyrdxlP-BS"/>
</dbReference>
<comment type="cofactor">
    <cofactor evidence="1">
        <name>pyridoxal 5'-phosphate</name>
        <dbReference type="ChEBI" id="CHEBI:597326"/>
    </cofactor>
</comment>
<dbReference type="PANTHER" id="PTHR43510">
    <property type="entry name" value="AMINOTRANSFERASE FUNCTION, HYPOTHETICAL (EUROFUNG)"/>
    <property type="match status" value="1"/>
</dbReference>
<dbReference type="InterPro" id="IPR015422">
    <property type="entry name" value="PyrdxlP-dep_Trfase_small"/>
</dbReference>
<dbReference type="EC" id="2.6.1.-" evidence="1"/>
<dbReference type="SUPFAM" id="SSF53383">
    <property type="entry name" value="PLP-dependent transferases"/>
    <property type="match status" value="1"/>
</dbReference>
<evidence type="ECO:0000313" key="3">
    <source>
        <dbReference type="EMBL" id="QTX32215.1"/>
    </source>
</evidence>
<keyword evidence="1 3" id="KW-0032">Aminotransferase</keyword>
<comment type="similarity">
    <text evidence="1">Belongs to the class-I pyridoxal-phosphate-dependent aminotransferase family.</text>
</comment>